<dbReference type="RefSeq" id="WP_015213371.1">
    <property type="nucleotide sequence ID" value="NC_019771.1"/>
</dbReference>
<proteinExistence type="predicted"/>
<dbReference type="eggNOG" id="COG3831">
    <property type="taxonomic scope" value="Bacteria"/>
</dbReference>
<evidence type="ECO:0000259" key="1">
    <source>
        <dbReference type="PROSITE" id="PS51304"/>
    </source>
</evidence>
<dbReference type="PANTHER" id="PTHR11346:SF171">
    <property type="entry name" value="GALECTIN"/>
    <property type="match status" value="1"/>
</dbReference>
<evidence type="ECO:0000259" key="2">
    <source>
        <dbReference type="PROSITE" id="PS51977"/>
    </source>
</evidence>
<dbReference type="SMART" id="SM00276">
    <property type="entry name" value="GLECT"/>
    <property type="match status" value="1"/>
</dbReference>
<dbReference type="HOGENOM" id="CLU_534901_0_0_3"/>
<sequence>MPSNPSPQLSSEPENSLQEKLIRSIWLHRDKYCYLFEPDGSYRLLSTDRRGRYSISADGRSVLLDWITDPFTEELSVLEDGSLFMSGSKFVEIGTRSPTAPLLDPYYSPPASTQTVYLELSDDHSHKFYEVVINGLSVTIRYGRIGTSGQTDSKTYSSPQKAQAAAQKKINEKLKKGYVQLPTATESSSLASGSSLITQIAEERPISNFTPYWLPEDFRVFTNNRCIVSTHSGGAEGFEARILPTVNQYTGTDGGYVAFYSRDPAKAVYSVGGGIYVVGQIRLKGRYIGRIFHPAGYENQDISAAPEFKALCRQTFAVEGWAGGDTGGWFAGVNYRPEMMESTVSIKEAGLTTQGILVTVKAGEDVWWSIVNFRPGSTVEIVAISPNSWFSFNLMAGENFAYHFNPRSNEGQIVQNTKVGNWGLEERLPFPQEMAFGKKFTVKIAVQETQLAVYLNDTFLSHYRHRVQPAEIDSLRLICTQGNLQVLSVNISEPVVKNDDPHSDLDIDQ</sequence>
<feature type="domain" description="WGR" evidence="2">
    <location>
        <begin position="74"/>
        <end position="191"/>
    </location>
</feature>
<dbReference type="Pfam" id="PF05406">
    <property type="entry name" value="WGR"/>
    <property type="match status" value="1"/>
</dbReference>
<feature type="domain" description="Galectin" evidence="1">
    <location>
        <begin position="365"/>
        <end position="492"/>
    </location>
</feature>
<evidence type="ECO:0000313" key="4">
    <source>
        <dbReference type="Proteomes" id="UP000010474"/>
    </source>
</evidence>
<dbReference type="PROSITE" id="PS51977">
    <property type="entry name" value="WGR"/>
    <property type="match status" value="1"/>
</dbReference>
<dbReference type="InterPro" id="IPR044156">
    <property type="entry name" value="Galectin-like"/>
</dbReference>
<name>K9ZDC1_ANACC</name>
<dbReference type="InterPro" id="IPR001079">
    <property type="entry name" value="Galectin_CRD"/>
</dbReference>
<dbReference type="GO" id="GO:0016936">
    <property type="term" value="F:galactoside binding"/>
    <property type="evidence" value="ECO:0007669"/>
    <property type="project" value="TreeGrafter"/>
</dbReference>
<dbReference type="SMART" id="SM00773">
    <property type="entry name" value="WGR"/>
    <property type="match status" value="1"/>
</dbReference>
<dbReference type="PROSITE" id="PS51304">
    <property type="entry name" value="GALECTIN"/>
    <property type="match status" value="1"/>
</dbReference>
<dbReference type="SUPFAM" id="SSF49899">
    <property type="entry name" value="Concanavalin A-like lectins/glucanases"/>
    <property type="match status" value="1"/>
</dbReference>
<dbReference type="InterPro" id="IPR036930">
    <property type="entry name" value="WGR_dom_sf"/>
</dbReference>
<dbReference type="InterPro" id="IPR013320">
    <property type="entry name" value="ConA-like_dom_sf"/>
</dbReference>
<dbReference type="InterPro" id="IPR049809">
    <property type="entry name" value="YehF/YfeS-like_WGR"/>
</dbReference>
<gene>
    <name evidence="3" type="ordered locus">Anacy_1166</name>
</gene>
<dbReference type="KEGG" id="acy:Anacy_1166"/>
<dbReference type="InterPro" id="IPR008893">
    <property type="entry name" value="WGR_domain"/>
</dbReference>
<dbReference type="CDD" id="cd07996">
    <property type="entry name" value="WGR_MMR_like"/>
    <property type="match status" value="1"/>
</dbReference>
<dbReference type="CDD" id="cd00070">
    <property type="entry name" value="GLECT"/>
    <property type="match status" value="1"/>
</dbReference>
<dbReference type="GO" id="GO:0030246">
    <property type="term" value="F:carbohydrate binding"/>
    <property type="evidence" value="ECO:0007669"/>
    <property type="project" value="InterPro"/>
</dbReference>
<organism evidence="3 4">
    <name type="scientific">Anabaena cylindrica (strain ATCC 27899 / PCC 7122)</name>
    <dbReference type="NCBI Taxonomy" id="272123"/>
    <lineage>
        <taxon>Bacteria</taxon>
        <taxon>Bacillati</taxon>
        <taxon>Cyanobacteriota</taxon>
        <taxon>Cyanophyceae</taxon>
        <taxon>Nostocales</taxon>
        <taxon>Nostocaceae</taxon>
        <taxon>Anabaena</taxon>
    </lineage>
</organism>
<dbReference type="PATRIC" id="fig|272123.3.peg.1274"/>
<dbReference type="SUPFAM" id="SSF142921">
    <property type="entry name" value="WGR domain-like"/>
    <property type="match status" value="1"/>
</dbReference>
<dbReference type="Proteomes" id="UP000010474">
    <property type="component" value="Chromosome"/>
</dbReference>
<protein>
    <submittedName>
        <fullName evidence="3">Galectin galactose-binding lectin</fullName>
    </submittedName>
</protein>
<dbReference type="Gene3D" id="2.20.140.10">
    <property type="entry name" value="WGR domain"/>
    <property type="match status" value="1"/>
</dbReference>
<dbReference type="EMBL" id="CP003659">
    <property type="protein sequence ID" value="AFZ56719.1"/>
    <property type="molecule type" value="Genomic_DNA"/>
</dbReference>
<dbReference type="STRING" id="272123.Anacy_1166"/>
<dbReference type="AlphaFoldDB" id="K9ZDC1"/>
<accession>K9ZDC1</accession>
<keyword evidence="4" id="KW-1185">Reference proteome</keyword>
<dbReference type="Gene3D" id="2.60.120.200">
    <property type="match status" value="1"/>
</dbReference>
<dbReference type="PANTHER" id="PTHR11346">
    <property type="entry name" value="GALECTIN"/>
    <property type="match status" value="1"/>
</dbReference>
<reference evidence="4" key="1">
    <citation type="journal article" date="2013" name="Proc. Natl. Acad. Sci. U.S.A.">
        <title>Improving the coverage of the cyanobacterial phylum using diversity-driven genome sequencing.</title>
        <authorList>
            <person name="Shih P.M."/>
            <person name="Wu D."/>
            <person name="Latifi A."/>
            <person name="Axen S.D."/>
            <person name="Fewer D.P."/>
            <person name="Talla E."/>
            <person name="Calteau A."/>
            <person name="Cai F."/>
            <person name="Tandeau de Marsac N."/>
            <person name="Rippka R."/>
            <person name="Herdman M."/>
            <person name="Sivonen K."/>
            <person name="Coursin T."/>
            <person name="Laurent T."/>
            <person name="Goodwin L."/>
            <person name="Nolan M."/>
            <person name="Davenport K.W."/>
            <person name="Han C.S."/>
            <person name="Rubin E.M."/>
            <person name="Eisen J.A."/>
            <person name="Woyke T."/>
            <person name="Gugger M."/>
            <person name="Kerfeld C.A."/>
        </authorList>
    </citation>
    <scope>NUCLEOTIDE SEQUENCE [LARGE SCALE GENOMIC DNA]</scope>
    <source>
        <strain evidence="4">ATCC 27899 / PCC 7122</strain>
    </source>
</reference>
<evidence type="ECO:0000313" key="3">
    <source>
        <dbReference type="EMBL" id="AFZ56719.1"/>
    </source>
</evidence>
<dbReference type="SMART" id="SM00908">
    <property type="entry name" value="Gal-bind_lectin"/>
    <property type="match status" value="1"/>
</dbReference>
<dbReference type="Pfam" id="PF00337">
    <property type="entry name" value="Gal-bind_lectin"/>
    <property type="match status" value="1"/>
</dbReference>